<gene>
    <name evidence="1" type="ORF">Ab1vBOLIVR5_gp198c</name>
</gene>
<protein>
    <submittedName>
        <fullName evidence="1">Uncharacterized protein</fullName>
    </submittedName>
</protein>
<dbReference type="EMBL" id="MT234342">
    <property type="protein sequence ID" value="QIW87846.1"/>
    <property type="molecule type" value="Genomic_DNA"/>
</dbReference>
<dbReference type="Proteomes" id="UP000671873">
    <property type="component" value="Segment"/>
</dbReference>
<proteinExistence type="predicted"/>
<reference evidence="1 2" key="1">
    <citation type="submission" date="2020-03" db="EMBL/GenBank/DDBJ databases">
        <authorList>
            <person name="Holtappels D."/>
            <person name="Bomans J.P.J."/>
            <person name="Lavigne R."/>
            <person name="Wagemans J."/>
        </authorList>
    </citation>
    <scope>NUCLEOTIDE SEQUENCE [LARGE SCALE GENOMIC DNA]</scope>
    <source>
        <strain evidence="1 2">OLIVR5</strain>
    </source>
</reference>
<name>A0A858MT02_9CAUD</name>
<evidence type="ECO:0000313" key="1">
    <source>
        <dbReference type="EMBL" id="QIW87846.1"/>
    </source>
</evidence>
<evidence type="ECO:0000313" key="2">
    <source>
        <dbReference type="Proteomes" id="UP000671873"/>
    </source>
</evidence>
<keyword evidence="2" id="KW-1185">Reference proteome</keyword>
<accession>A0A858MT02</accession>
<organism evidence="1 2">
    <name type="scientific">Agrobacterium phage OLIVR5</name>
    <dbReference type="NCBI Taxonomy" id="2723773"/>
    <lineage>
        <taxon>Viruses</taxon>
        <taxon>Duplodnaviria</taxon>
        <taxon>Heunggongvirae</taxon>
        <taxon>Uroviricota</taxon>
        <taxon>Caudoviricetes</taxon>
        <taxon>Pootjesviridae</taxon>
        <taxon>Heverleevirus</taxon>
        <taxon>Heverleevirus OLIVR5</taxon>
    </lineage>
</organism>
<sequence>MCLGRNSLNLSEAKLISPWRGFSYLQGLSRRILVEHQNSDGEVEW</sequence>